<dbReference type="CDD" id="cd20538">
    <property type="entry name" value="CYCLIN_CCNT_rpt1"/>
    <property type="match status" value="1"/>
</dbReference>
<dbReference type="InterPro" id="IPR043198">
    <property type="entry name" value="Cyclin/Ssn8"/>
</dbReference>
<dbReference type="FunFam" id="1.10.472.10:FF:000004">
    <property type="entry name" value="Cyclin T2"/>
    <property type="match status" value="1"/>
</dbReference>
<feature type="compositionally biased region" description="Polar residues" evidence="13">
    <location>
        <begin position="756"/>
        <end position="765"/>
    </location>
</feature>
<evidence type="ECO:0000256" key="4">
    <source>
        <dbReference type="ARBA" id="ARBA00022553"/>
    </source>
</evidence>
<reference evidence="15" key="2">
    <citation type="submission" date="2020-05" db="UniProtKB">
        <authorList>
            <consortium name="EnsemblMetazoa"/>
        </authorList>
    </citation>
    <scope>IDENTIFICATION</scope>
    <source>
        <strain evidence="15">IAEA</strain>
    </source>
</reference>
<feature type="compositionally biased region" description="Polar residues" evidence="13">
    <location>
        <begin position="503"/>
        <end position="518"/>
    </location>
</feature>
<feature type="region of interest" description="Disordered" evidence="13">
    <location>
        <begin position="756"/>
        <end position="800"/>
    </location>
</feature>
<evidence type="ECO:0000256" key="9">
    <source>
        <dbReference type="ARBA" id="ARBA00023163"/>
    </source>
</evidence>
<feature type="compositionally biased region" description="Basic residues" evidence="13">
    <location>
        <begin position="959"/>
        <end position="971"/>
    </location>
</feature>
<feature type="compositionally biased region" description="Polar residues" evidence="13">
    <location>
        <begin position="306"/>
        <end position="337"/>
    </location>
</feature>
<keyword evidence="5" id="KW-0132">Cell division</keyword>
<feature type="compositionally biased region" description="Polar residues" evidence="13">
    <location>
        <begin position="396"/>
        <end position="405"/>
    </location>
</feature>
<evidence type="ECO:0000256" key="5">
    <source>
        <dbReference type="ARBA" id="ARBA00022618"/>
    </source>
</evidence>
<dbReference type="STRING" id="37001.A0A1A9WFE0"/>
<keyword evidence="11" id="KW-0131">Cell cycle</keyword>
<feature type="compositionally biased region" description="Low complexity" evidence="13">
    <location>
        <begin position="426"/>
        <end position="439"/>
    </location>
</feature>
<keyword evidence="7" id="KW-0805">Transcription regulation</keyword>
<keyword evidence="9" id="KW-0804">Transcription</keyword>
<feature type="region of interest" description="Disordered" evidence="13">
    <location>
        <begin position="901"/>
        <end position="938"/>
    </location>
</feature>
<evidence type="ECO:0000256" key="10">
    <source>
        <dbReference type="ARBA" id="ARBA00023242"/>
    </source>
</evidence>
<evidence type="ECO:0000256" key="6">
    <source>
        <dbReference type="ARBA" id="ARBA00022843"/>
    </source>
</evidence>
<dbReference type="AlphaFoldDB" id="A0A1A9WFE0"/>
<evidence type="ECO:0000313" key="16">
    <source>
        <dbReference type="Proteomes" id="UP000091820"/>
    </source>
</evidence>
<dbReference type="PANTHER" id="PTHR10026">
    <property type="entry name" value="CYCLIN"/>
    <property type="match status" value="1"/>
</dbReference>
<protein>
    <recommendedName>
        <fullName evidence="14">Cyclin-like domain-containing protein</fullName>
    </recommendedName>
</protein>
<feature type="region of interest" description="Disordered" evidence="13">
    <location>
        <begin position="1111"/>
        <end position="1221"/>
    </location>
</feature>
<feature type="compositionally biased region" description="Low complexity" evidence="13">
    <location>
        <begin position="915"/>
        <end position="931"/>
    </location>
</feature>
<evidence type="ECO:0000256" key="2">
    <source>
        <dbReference type="ARBA" id="ARBA00008638"/>
    </source>
</evidence>
<comment type="subcellular location">
    <subcellularLocation>
        <location evidence="1">Nucleus</location>
    </subcellularLocation>
</comment>
<feature type="compositionally biased region" description="Low complexity" evidence="13">
    <location>
        <begin position="519"/>
        <end position="551"/>
    </location>
</feature>
<feature type="compositionally biased region" description="Acidic residues" evidence="13">
    <location>
        <begin position="1211"/>
        <end position="1221"/>
    </location>
</feature>
<dbReference type="InterPro" id="IPR013763">
    <property type="entry name" value="Cyclin-like_dom"/>
</dbReference>
<feature type="compositionally biased region" description="Basic and acidic residues" evidence="13">
    <location>
        <begin position="990"/>
        <end position="1009"/>
    </location>
</feature>
<sequence length="1221" mass="134575">MSGVPSPLPRYSGEKDKDSMWYFTSEQLANSPSRQQGISADQELSYRQMTAYLIQDMGQRLQVSQLCINTAIVYMHRFYAFHSFTHFHRNGIAAASLFLAAKVEEQPRKLEHVIKAANKCLNQPISSTTDNNYMEQATDLVFNENVLLQTLGFDVAIDHPHTHVVKTCQLVKACKDLAQTSYFLASNSLHLTSMCLQYKPTVVACFCIYLACRWSRWEIPQSTEGKHWFHYVDETVTMDLLKQLTEEFIAIYEKSPARLKSKLNSIKALAQGCNRNQGQVKDKKPDQDWKVADVMKMYQPADSVPVSGSSGQAQPSSYTAAGQTPAPNDQTQQTGQSGAPPMLPPPSHQSQQIRKSDIHSSSQHRSHHTSSTSSSHHPPKIVFASADVQDHKVSSHKQQPQQSFGGNMVNRPREHSGAHPQALMTSSKSSNNRSSLSGNLAGQNFSRPQSQGHLLDGSFHKSRDRSLSSVPAPVGINMPAHGMSHKLSQKQDPNRSLTKDSTTRLPAESQSLKTSGVHSNSNKIFSSSSSLQYGSSSSQQQIPPSSNSTSQTGGTKMDVLHDMPRNIMHNSRNYNNVPTNGPTPPSSFHQQQPQMSRHSANGSNTNSIKHEQSKQMSVHMQQQQQTNTSTHHQHHHHHHKQIPPTETAYAGSSGSHDLTQQSQSHSFTNMRPIESLQHSDDHTSTQFNAHLTAAGGITQSQNISKAANSMFSPDWIEKAHAQQHLQLQNHPALGSNYNGIVNAHSATDSYIYKMPQSTSTATSKESPTKVKTERESSKKDKNRNTDSSLMNRSSIPHTLLKTSLNKKVESNLMHPNELAGTSSNNNGSGGAIVGIKRPNEQLIFKHEDDVPSRDGKIRRLENANDLSKHQVVNGIETNPDMVRNLLKESLCTTSGLLKTETITPSLHPPTELLEPSATTSTVASSVLPTTSGNTNILPGVSSISAMEIDDHTASGSKAEKKKKKEKHKHKEKDKSKDREERKKHKKDKDRHKEKDRSDPADNTEHVKIKISKEKLEHVAGEPIGLKIKIPKDIIQGDLNTNSNSVTSNADMQSNHAPPVLKIKISKDKLESYSSGSSMDTVSQTTAHHYGHSKSLTSNYAAYTNSHANVSATLHNTSGSNSGTSKKRDRDRDRERDKERDKEKKRHTNHDSSSKTSGNNAALMAASLNGAGSTATNGPATGSHGGTTSSQKGQYSSKIYHHNHMSQLFGESNDDDDDDNIY</sequence>
<organism evidence="15 16">
    <name type="scientific">Glossina brevipalpis</name>
    <dbReference type="NCBI Taxonomy" id="37001"/>
    <lineage>
        <taxon>Eukaryota</taxon>
        <taxon>Metazoa</taxon>
        <taxon>Ecdysozoa</taxon>
        <taxon>Arthropoda</taxon>
        <taxon>Hexapoda</taxon>
        <taxon>Insecta</taxon>
        <taxon>Pterygota</taxon>
        <taxon>Neoptera</taxon>
        <taxon>Endopterygota</taxon>
        <taxon>Diptera</taxon>
        <taxon>Brachycera</taxon>
        <taxon>Muscomorpha</taxon>
        <taxon>Hippoboscoidea</taxon>
        <taxon>Glossinidae</taxon>
        <taxon>Glossina</taxon>
    </lineage>
</organism>
<feature type="compositionally biased region" description="Polar residues" evidence="13">
    <location>
        <begin position="785"/>
        <end position="800"/>
    </location>
</feature>
<feature type="region of interest" description="Disordered" evidence="13">
    <location>
        <begin position="950"/>
        <end position="1009"/>
    </location>
</feature>
<dbReference type="EnsemblMetazoa" id="GBRI017660-RA">
    <property type="protein sequence ID" value="GBRI017660-PA"/>
    <property type="gene ID" value="GBRI017660"/>
</dbReference>
<evidence type="ECO:0000256" key="7">
    <source>
        <dbReference type="ARBA" id="ARBA00023015"/>
    </source>
</evidence>
<keyword evidence="6" id="KW-0832">Ubl conjugation</keyword>
<keyword evidence="16" id="KW-1185">Reference proteome</keyword>
<dbReference type="SMART" id="SM00385">
    <property type="entry name" value="CYCLIN"/>
    <property type="match status" value="2"/>
</dbReference>
<feature type="compositionally biased region" description="Low complexity" evidence="13">
    <location>
        <begin position="614"/>
        <end position="630"/>
    </location>
</feature>
<feature type="domain" description="Cyclin-like" evidence="14">
    <location>
        <begin position="52"/>
        <end position="149"/>
    </location>
</feature>
<comment type="similarity">
    <text evidence="2">Belongs to the cyclin family. Cyclin C subfamily.</text>
</comment>
<feature type="region of interest" description="Disordered" evidence="13">
    <location>
        <begin position="301"/>
        <end position="667"/>
    </location>
</feature>
<dbReference type="FunFam" id="1.10.472.10:FF:000009">
    <property type="entry name" value="cyclin-T2 isoform X1"/>
    <property type="match status" value="1"/>
</dbReference>
<feature type="domain" description="Cyclin-like" evidence="14">
    <location>
        <begin position="162"/>
        <end position="250"/>
    </location>
</feature>
<dbReference type="InterPro" id="IPR006671">
    <property type="entry name" value="Cyclin_N"/>
</dbReference>
<keyword evidence="10" id="KW-0539">Nucleus</keyword>
<evidence type="ECO:0000256" key="13">
    <source>
        <dbReference type="SAM" id="MobiDB-lite"/>
    </source>
</evidence>
<dbReference type="GO" id="GO:0016538">
    <property type="term" value="F:cyclin-dependent protein serine/threonine kinase regulator activity"/>
    <property type="evidence" value="ECO:0007669"/>
    <property type="project" value="InterPro"/>
</dbReference>
<feature type="compositionally biased region" description="Basic residues" evidence="13">
    <location>
        <begin position="631"/>
        <end position="641"/>
    </location>
</feature>
<feature type="compositionally biased region" description="Basic and acidic residues" evidence="13">
    <location>
        <begin position="1125"/>
        <end position="1141"/>
    </location>
</feature>
<dbReference type="InterPro" id="IPR036915">
    <property type="entry name" value="Cyclin-like_sf"/>
</dbReference>
<evidence type="ECO:0000256" key="12">
    <source>
        <dbReference type="RuleBase" id="RU000383"/>
    </source>
</evidence>
<dbReference type="CDD" id="cd20539">
    <property type="entry name" value="CYCLIN_CCNT_rpt2"/>
    <property type="match status" value="1"/>
</dbReference>
<evidence type="ECO:0000259" key="14">
    <source>
        <dbReference type="SMART" id="SM00385"/>
    </source>
</evidence>
<feature type="compositionally biased region" description="Polar residues" evidence="13">
    <location>
        <begin position="568"/>
        <end position="607"/>
    </location>
</feature>
<feature type="compositionally biased region" description="Polar residues" evidence="13">
    <location>
        <begin position="1111"/>
        <end position="1123"/>
    </location>
</feature>
<dbReference type="Pfam" id="PF21797">
    <property type="entry name" value="CycT2-like_C"/>
    <property type="match status" value="1"/>
</dbReference>
<evidence type="ECO:0000256" key="11">
    <source>
        <dbReference type="ARBA" id="ARBA00023306"/>
    </source>
</evidence>
<dbReference type="Pfam" id="PF00134">
    <property type="entry name" value="Cyclin_N"/>
    <property type="match status" value="1"/>
</dbReference>
<feature type="compositionally biased region" description="Basic and acidic residues" evidence="13">
    <location>
        <begin position="766"/>
        <end position="784"/>
    </location>
</feature>
<feature type="compositionally biased region" description="Polar residues" evidence="13">
    <location>
        <begin position="440"/>
        <end position="452"/>
    </location>
</feature>
<dbReference type="Proteomes" id="UP000091820">
    <property type="component" value="Unassembled WGS sequence"/>
</dbReference>
<feature type="compositionally biased region" description="Polar residues" evidence="13">
    <location>
        <begin position="650"/>
        <end position="667"/>
    </location>
</feature>
<keyword evidence="8 12" id="KW-0195">Cyclin</keyword>
<dbReference type="GO" id="GO:0005634">
    <property type="term" value="C:nucleus"/>
    <property type="evidence" value="ECO:0007669"/>
    <property type="project" value="UniProtKB-SubCell"/>
</dbReference>
<name>A0A1A9WFE0_9MUSC</name>
<proteinExistence type="inferred from homology"/>
<evidence type="ECO:0000313" key="15">
    <source>
        <dbReference type="EnsemblMetazoa" id="GBRI017660-PA"/>
    </source>
</evidence>
<reference evidence="16" key="1">
    <citation type="submission" date="2014-03" db="EMBL/GenBank/DDBJ databases">
        <authorList>
            <person name="Aksoy S."/>
            <person name="Warren W."/>
            <person name="Wilson R.K."/>
        </authorList>
    </citation>
    <scope>NUCLEOTIDE SEQUENCE [LARGE SCALE GENOMIC DNA]</scope>
    <source>
        <strain evidence="16">IAEA</strain>
    </source>
</reference>
<evidence type="ECO:0000256" key="8">
    <source>
        <dbReference type="ARBA" id="ARBA00023127"/>
    </source>
</evidence>
<dbReference type="SUPFAM" id="SSF47954">
    <property type="entry name" value="Cyclin-like"/>
    <property type="match status" value="2"/>
</dbReference>
<feature type="compositionally biased region" description="Polar residues" evidence="13">
    <location>
        <begin position="1169"/>
        <end position="1196"/>
    </location>
</feature>
<keyword evidence="3" id="KW-1017">Isopeptide bond</keyword>
<dbReference type="Gene3D" id="1.10.472.10">
    <property type="entry name" value="Cyclin-like"/>
    <property type="match status" value="2"/>
</dbReference>
<keyword evidence="4" id="KW-0597">Phosphoprotein</keyword>
<evidence type="ECO:0000256" key="3">
    <source>
        <dbReference type="ARBA" id="ARBA00022499"/>
    </source>
</evidence>
<dbReference type="GO" id="GO:0051301">
    <property type="term" value="P:cell division"/>
    <property type="evidence" value="ECO:0007669"/>
    <property type="project" value="UniProtKB-KW"/>
</dbReference>
<dbReference type="VEuPathDB" id="VectorBase:GBRI017660"/>
<dbReference type="GO" id="GO:0006357">
    <property type="term" value="P:regulation of transcription by RNA polymerase II"/>
    <property type="evidence" value="ECO:0007669"/>
    <property type="project" value="InterPro"/>
</dbReference>
<evidence type="ECO:0000256" key="1">
    <source>
        <dbReference type="ARBA" id="ARBA00004123"/>
    </source>
</evidence>
<accession>A0A1A9WFE0</accession>